<proteinExistence type="predicted"/>
<evidence type="ECO:0000313" key="1">
    <source>
        <dbReference type="EMBL" id="RMT79196.1"/>
    </source>
</evidence>
<dbReference type="Pfam" id="PF08889">
    <property type="entry name" value="WbqC"/>
    <property type="match status" value="1"/>
</dbReference>
<reference evidence="1 2" key="1">
    <citation type="submission" date="2018-08" db="EMBL/GenBank/DDBJ databases">
        <title>Recombination of ecologically and evolutionarily significant loci maintains genetic cohesion in the Pseudomonas syringae species complex.</title>
        <authorList>
            <person name="Dillon M."/>
            <person name="Thakur S."/>
            <person name="Almeida R.N.D."/>
            <person name="Weir B.S."/>
            <person name="Guttman D.S."/>
        </authorList>
    </citation>
    <scope>NUCLEOTIDE SEQUENCE [LARGE SCALE GENOMIC DNA]</scope>
    <source>
        <strain evidence="1 2">ICMP 19473</strain>
    </source>
</reference>
<accession>A0A3M5P5I6</accession>
<dbReference type="OrthoDB" id="3611744at2"/>
<dbReference type="AlphaFoldDB" id="A0A3M5P5I6"/>
<evidence type="ECO:0000313" key="2">
    <source>
        <dbReference type="Proteomes" id="UP000273854"/>
    </source>
</evidence>
<sequence length="262" mass="30095">MARTVAMMQPYLFPYLGYFQLIAAADVFVLGDDLQYIRGGWVNRNRILSNGQARLITFPLKKDHFELSIMQRSLADHFPEEATRLINNLAQNYRKAPYFKQVMPLLERLIQHPQQNLARYVENSLRELCVYLLIDTPIVRGSDLKITHGKDKQDRVIQVAHALSASSVLNPLGGMQLYDRDYFARHGLLLRFFAMQPISYPQFGQPFVSDLSIIDVLMFNSVEQVRALLDHCNTHELEAANEPFMRIGFDAVLVPSPQLPME</sequence>
<organism evidence="1 2">
    <name type="scientific">Pseudomonas viridiflava</name>
    <name type="common">Phytomonas viridiflava</name>
    <dbReference type="NCBI Taxonomy" id="33069"/>
    <lineage>
        <taxon>Bacteria</taxon>
        <taxon>Pseudomonadati</taxon>
        <taxon>Pseudomonadota</taxon>
        <taxon>Gammaproteobacteria</taxon>
        <taxon>Pseudomonadales</taxon>
        <taxon>Pseudomonadaceae</taxon>
        <taxon>Pseudomonas</taxon>
    </lineage>
</organism>
<comment type="caution">
    <text evidence="1">The sequence shown here is derived from an EMBL/GenBank/DDBJ whole genome shotgun (WGS) entry which is preliminary data.</text>
</comment>
<dbReference type="EMBL" id="RBTP01000056">
    <property type="protein sequence ID" value="RMT79196.1"/>
    <property type="molecule type" value="Genomic_DNA"/>
</dbReference>
<dbReference type="InterPro" id="IPR014985">
    <property type="entry name" value="WbqC"/>
</dbReference>
<evidence type="ECO:0008006" key="3">
    <source>
        <dbReference type="Google" id="ProtNLM"/>
    </source>
</evidence>
<protein>
    <recommendedName>
        <fullName evidence="3">WbqC-like protein</fullName>
    </recommendedName>
</protein>
<dbReference type="RefSeq" id="WP_122209501.1">
    <property type="nucleotide sequence ID" value="NZ_RBTP01000056.1"/>
</dbReference>
<name>A0A3M5P5I6_PSEVI</name>
<dbReference type="Proteomes" id="UP000273854">
    <property type="component" value="Unassembled WGS sequence"/>
</dbReference>
<gene>
    <name evidence="1" type="ORF">ALP40_01549</name>
</gene>